<gene>
    <name evidence="1" type="ORF">J4G78_16895</name>
</gene>
<dbReference type="EMBL" id="CP071794">
    <property type="protein sequence ID" value="QTD55842.1"/>
    <property type="molecule type" value="Genomic_DNA"/>
</dbReference>
<accession>A0ABX7T6U9</accession>
<dbReference type="InterPro" id="IPR021074">
    <property type="entry name" value="Formate_DH_dsu"/>
</dbReference>
<protein>
    <submittedName>
        <fullName evidence="1">Formate dehydrogenase subunit delta</fullName>
    </submittedName>
</protein>
<sequence length="80" mass="9208">MNSLKHLVRMAEQIARNYGHMQDTDAAAATADHILRYWDPRMKLRIIKYIADERAAISEVSRSAIETVDKQSLLPTKRPE</sequence>
<name>A0ABX7T6U9_9SPHN</name>
<reference evidence="1 2" key="1">
    <citation type="submission" date="2021-03" db="EMBL/GenBank/DDBJ databases">
        <title>Complete genome of Parasphingorhabdus_sp.JHSY0214.</title>
        <authorList>
            <person name="Yoo J.H."/>
            <person name="Bae J.W."/>
        </authorList>
    </citation>
    <scope>NUCLEOTIDE SEQUENCE [LARGE SCALE GENOMIC DNA]</scope>
    <source>
        <strain evidence="1 2">JHSY0214</strain>
    </source>
</reference>
<keyword evidence="2" id="KW-1185">Reference proteome</keyword>
<organism evidence="1 2">
    <name type="scientific">Parasphingorhabdus cellanae</name>
    <dbReference type="NCBI Taxonomy" id="2806553"/>
    <lineage>
        <taxon>Bacteria</taxon>
        <taxon>Pseudomonadati</taxon>
        <taxon>Pseudomonadota</taxon>
        <taxon>Alphaproteobacteria</taxon>
        <taxon>Sphingomonadales</taxon>
        <taxon>Sphingomonadaceae</taxon>
        <taxon>Parasphingorhabdus</taxon>
    </lineage>
</organism>
<evidence type="ECO:0000313" key="1">
    <source>
        <dbReference type="EMBL" id="QTD55842.1"/>
    </source>
</evidence>
<dbReference type="RefSeq" id="WP_207987666.1">
    <property type="nucleotide sequence ID" value="NZ_CP071794.1"/>
</dbReference>
<dbReference type="Proteomes" id="UP000663923">
    <property type="component" value="Chromosome"/>
</dbReference>
<proteinExistence type="predicted"/>
<dbReference type="Pfam" id="PF11390">
    <property type="entry name" value="FdsD"/>
    <property type="match status" value="1"/>
</dbReference>
<evidence type="ECO:0000313" key="2">
    <source>
        <dbReference type="Proteomes" id="UP000663923"/>
    </source>
</evidence>